<evidence type="ECO:0000313" key="1">
    <source>
        <dbReference type="EMBL" id="KIO06771.1"/>
    </source>
</evidence>
<dbReference type="HOGENOM" id="CLU_2723202_0_0_1"/>
<gene>
    <name evidence="1" type="ORF">M404DRAFT_998889</name>
</gene>
<sequence length="72" mass="8284">LSRVYGKSFIGKILRRAGGRWLLSVGSLALVVLEADGDYDTVHASHYFGEEVLFWHWFDYFSLFPDLKFAVL</sequence>
<organism evidence="1 2">
    <name type="scientific">Pisolithus tinctorius Marx 270</name>
    <dbReference type="NCBI Taxonomy" id="870435"/>
    <lineage>
        <taxon>Eukaryota</taxon>
        <taxon>Fungi</taxon>
        <taxon>Dikarya</taxon>
        <taxon>Basidiomycota</taxon>
        <taxon>Agaricomycotina</taxon>
        <taxon>Agaricomycetes</taxon>
        <taxon>Agaricomycetidae</taxon>
        <taxon>Boletales</taxon>
        <taxon>Sclerodermatineae</taxon>
        <taxon>Pisolithaceae</taxon>
        <taxon>Pisolithus</taxon>
    </lineage>
</organism>
<keyword evidence="2" id="KW-1185">Reference proteome</keyword>
<evidence type="ECO:0000313" key="2">
    <source>
        <dbReference type="Proteomes" id="UP000054217"/>
    </source>
</evidence>
<protein>
    <submittedName>
        <fullName evidence="1">Uncharacterized protein</fullName>
    </submittedName>
</protein>
<proteinExistence type="predicted"/>
<dbReference type="Proteomes" id="UP000054217">
    <property type="component" value="Unassembled WGS sequence"/>
</dbReference>
<dbReference type="AlphaFoldDB" id="A0A0C3PEU7"/>
<dbReference type="EMBL" id="KN831962">
    <property type="protein sequence ID" value="KIO06771.1"/>
    <property type="molecule type" value="Genomic_DNA"/>
</dbReference>
<reference evidence="2" key="2">
    <citation type="submission" date="2015-01" db="EMBL/GenBank/DDBJ databases">
        <title>Evolutionary Origins and Diversification of the Mycorrhizal Mutualists.</title>
        <authorList>
            <consortium name="DOE Joint Genome Institute"/>
            <consortium name="Mycorrhizal Genomics Consortium"/>
            <person name="Kohler A."/>
            <person name="Kuo A."/>
            <person name="Nagy L.G."/>
            <person name="Floudas D."/>
            <person name="Copeland A."/>
            <person name="Barry K.W."/>
            <person name="Cichocki N."/>
            <person name="Veneault-Fourrey C."/>
            <person name="LaButti K."/>
            <person name="Lindquist E.A."/>
            <person name="Lipzen A."/>
            <person name="Lundell T."/>
            <person name="Morin E."/>
            <person name="Murat C."/>
            <person name="Riley R."/>
            <person name="Ohm R."/>
            <person name="Sun H."/>
            <person name="Tunlid A."/>
            <person name="Henrissat B."/>
            <person name="Grigoriev I.V."/>
            <person name="Hibbett D.S."/>
            <person name="Martin F."/>
        </authorList>
    </citation>
    <scope>NUCLEOTIDE SEQUENCE [LARGE SCALE GENOMIC DNA]</scope>
    <source>
        <strain evidence="2">Marx 270</strain>
    </source>
</reference>
<name>A0A0C3PEU7_PISTI</name>
<dbReference type="InParanoid" id="A0A0C3PEU7"/>
<reference evidence="1 2" key="1">
    <citation type="submission" date="2014-04" db="EMBL/GenBank/DDBJ databases">
        <authorList>
            <consortium name="DOE Joint Genome Institute"/>
            <person name="Kuo A."/>
            <person name="Kohler A."/>
            <person name="Costa M.D."/>
            <person name="Nagy L.G."/>
            <person name="Floudas D."/>
            <person name="Copeland A."/>
            <person name="Barry K.W."/>
            <person name="Cichocki N."/>
            <person name="Veneault-Fourrey C."/>
            <person name="LaButti K."/>
            <person name="Lindquist E.A."/>
            <person name="Lipzen A."/>
            <person name="Lundell T."/>
            <person name="Morin E."/>
            <person name="Murat C."/>
            <person name="Sun H."/>
            <person name="Tunlid A."/>
            <person name="Henrissat B."/>
            <person name="Grigoriev I.V."/>
            <person name="Hibbett D.S."/>
            <person name="Martin F."/>
            <person name="Nordberg H.P."/>
            <person name="Cantor M.N."/>
            <person name="Hua S.X."/>
        </authorList>
    </citation>
    <scope>NUCLEOTIDE SEQUENCE [LARGE SCALE GENOMIC DNA]</scope>
    <source>
        <strain evidence="1 2">Marx 270</strain>
    </source>
</reference>
<accession>A0A0C3PEU7</accession>
<feature type="non-terminal residue" evidence="1">
    <location>
        <position position="1"/>
    </location>
</feature>